<feature type="compositionally biased region" description="Basic and acidic residues" evidence="1">
    <location>
        <begin position="204"/>
        <end position="216"/>
    </location>
</feature>
<name>A0A4Z1HDM4_9HELO</name>
<feature type="region of interest" description="Disordered" evidence="1">
    <location>
        <begin position="129"/>
        <end position="223"/>
    </location>
</feature>
<dbReference type="OrthoDB" id="3539704at2759"/>
<keyword evidence="3" id="KW-1185">Reference proteome</keyword>
<evidence type="ECO:0000256" key="1">
    <source>
        <dbReference type="SAM" id="MobiDB-lite"/>
    </source>
</evidence>
<organism evidence="2 3">
    <name type="scientific">Botryotinia convoluta</name>
    <dbReference type="NCBI Taxonomy" id="54673"/>
    <lineage>
        <taxon>Eukaryota</taxon>
        <taxon>Fungi</taxon>
        <taxon>Dikarya</taxon>
        <taxon>Ascomycota</taxon>
        <taxon>Pezizomycotina</taxon>
        <taxon>Leotiomycetes</taxon>
        <taxon>Helotiales</taxon>
        <taxon>Sclerotiniaceae</taxon>
        <taxon>Botryotinia</taxon>
    </lineage>
</organism>
<reference evidence="2 3" key="1">
    <citation type="submission" date="2017-12" db="EMBL/GenBank/DDBJ databases">
        <title>Comparative genomics of Botrytis spp.</title>
        <authorList>
            <person name="Valero-Jimenez C.A."/>
            <person name="Tapia P."/>
            <person name="Veloso J."/>
            <person name="Silva-Moreno E."/>
            <person name="Staats M."/>
            <person name="Valdes J.H."/>
            <person name="Van Kan J.A.L."/>
        </authorList>
    </citation>
    <scope>NUCLEOTIDE SEQUENCE [LARGE SCALE GENOMIC DNA]</scope>
    <source>
        <strain evidence="2 3">MUCL11595</strain>
    </source>
</reference>
<gene>
    <name evidence="2" type="ORF">BCON_0285g00130</name>
</gene>
<proteinExistence type="predicted"/>
<protein>
    <submittedName>
        <fullName evidence="2">Uncharacterized protein</fullName>
    </submittedName>
</protein>
<feature type="compositionally biased region" description="Polar residues" evidence="1">
    <location>
        <begin position="171"/>
        <end position="193"/>
    </location>
</feature>
<evidence type="ECO:0000313" key="2">
    <source>
        <dbReference type="EMBL" id="TGO47288.1"/>
    </source>
</evidence>
<dbReference type="AlphaFoldDB" id="A0A4Z1HDM4"/>
<sequence length="381" mass="42896">MKKEIFRDIRRIRRKNIKWAQEWESKVVELSNTNGKGWSERDLAELGENLIRTLAKAIDPVLSPRVAEYYLNASQSATTAPLSIGRIPSNPRAHPTLSTKVGSQLRAIDLDSTNELEYSKVCSFEHYDGKDLDDSTSRSTRIAAPDTLKHKGLKNLPSKESKVPPIHSRLPRSSKSTPFQSGISRLQLQSSPKISGKNGLVKSSVDKNVTKDHGLRNDQSNTVESEIPKKQQVGSYTYRREKIVALPKTLKLVIMSSDKADACRYEVVDSEWVLSESTLLRSIVYDQPHPIEQLGRLKMVIRDDDSITIKWNEVIGDYARCGKPPAIVIQSWGLDFAFKALGPWFERVTKNSGEWETWSADELINGSKADWFIGARVLHAI</sequence>
<evidence type="ECO:0000313" key="3">
    <source>
        <dbReference type="Proteomes" id="UP000297527"/>
    </source>
</evidence>
<dbReference type="Proteomes" id="UP000297527">
    <property type="component" value="Unassembled WGS sequence"/>
</dbReference>
<comment type="caution">
    <text evidence="2">The sequence shown here is derived from an EMBL/GenBank/DDBJ whole genome shotgun (WGS) entry which is preliminary data.</text>
</comment>
<accession>A0A4Z1HDM4</accession>
<dbReference type="EMBL" id="PQXN01000284">
    <property type="protein sequence ID" value="TGO47288.1"/>
    <property type="molecule type" value="Genomic_DNA"/>
</dbReference>